<reference evidence="15" key="1">
    <citation type="submission" date="2025-08" db="UniProtKB">
        <authorList>
            <consortium name="RefSeq"/>
        </authorList>
    </citation>
    <scope>IDENTIFICATION</scope>
    <source>
        <tissue evidence="15">Brain</tissue>
    </source>
</reference>
<evidence type="ECO:0000256" key="11">
    <source>
        <dbReference type="PROSITE-ProRule" id="PRU00042"/>
    </source>
</evidence>
<comment type="similarity">
    <text evidence="2">Belongs to the krueppel C2H2-type zinc-finger protein family.</text>
</comment>
<keyword evidence="4" id="KW-0677">Repeat</keyword>
<dbReference type="PANTHER" id="PTHR16515">
    <property type="entry name" value="PR DOMAIN ZINC FINGER PROTEIN"/>
    <property type="match status" value="1"/>
</dbReference>
<dbReference type="AlphaFoldDB" id="A0AAJ8B3F6"/>
<feature type="domain" description="C2H2-type" evidence="13">
    <location>
        <begin position="412"/>
        <end position="439"/>
    </location>
</feature>
<dbReference type="InterPro" id="IPR036236">
    <property type="entry name" value="Znf_C2H2_sf"/>
</dbReference>
<evidence type="ECO:0000313" key="15">
    <source>
        <dbReference type="RefSeq" id="XP_050925682.1"/>
    </source>
</evidence>
<feature type="region of interest" description="Disordered" evidence="12">
    <location>
        <begin position="234"/>
        <end position="267"/>
    </location>
</feature>
<feature type="region of interest" description="Disordered" evidence="12">
    <location>
        <begin position="389"/>
        <end position="410"/>
    </location>
</feature>
<feature type="compositionally biased region" description="Basic residues" evidence="12">
    <location>
        <begin position="389"/>
        <end position="398"/>
    </location>
</feature>
<evidence type="ECO:0000256" key="2">
    <source>
        <dbReference type="ARBA" id="ARBA00006991"/>
    </source>
</evidence>
<name>A0AAJ8B3F6_LATCA</name>
<evidence type="ECO:0000256" key="6">
    <source>
        <dbReference type="ARBA" id="ARBA00022833"/>
    </source>
</evidence>
<dbReference type="SMART" id="SM00355">
    <property type="entry name" value="ZnF_C2H2"/>
    <property type="match status" value="5"/>
</dbReference>
<protein>
    <submittedName>
        <fullName evidence="15">Zinc finger protein 135 isoform X3</fullName>
    </submittedName>
</protein>
<dbReference type="InterPro" id="IPR013087">
    <property type="entry name" value="Znf_C2H2_type"/>
</dbReference>
<dbReference type="FunFam" id="3.30.160.60:FF:000478">
    <property type="entry name" value="Zinc finger protein 133"/>
    <property type="match status" value="1"/>
</dbReference>
<keyword evidence="3" id="KW-0479">Metal-binding</keyword>
<evidence type="ECO:0000256" key="4">
    <source>
        <dbReference type="ARBA" id="ARBA00022737"/>
    </source>
</evidence>
<evidence type="ECO:0000256" key="1">
    <source>
        <dbReference type="ARBA" id="ARBA00004123"/>
    </source>
</evidence>
<dbReference type="FunFam" id="3.30.160.60:FF:000912">
    <property type="entry name" value="Zinc finger protein 660"/>
    <property type="match status" value="1"/>
</dbReference>
<feature type="region of interest" description="Disordered" evidence="12">
    <location>
        <begin position="111"/>
        <end position="220"/>
    </location>
</feature>
<keyword evidence="10" id="KW-0539">Nucleus</keyword>
<comment type="subcellular location">
    <subcellularLocation>
        <location evidence="1">Nucleus</location>
    </subcellularLocation>
</comment>
<keyword evidence="6" id="KW-0862">Zinc</keyword>
<feature type="region of interest" description="Disordered" evidence="12">
    <location>
        <begin position="294"/>
        <end position="335"/>
    </location>
</feature>
<evidence type="ECO:0000256" key="8">
    <source>
        <dbReference type="ARBA" id="ARBA00023125"/>
    </source>
</evidence>
<evidence type="ECO:0000256" key="12">
    <source>
        <dbReference type="SAM" id="MobiDB-lite"/>
    </source>
</evidence>
<feature type="compositionally biased region" description="Polar residues" evidence="12">
    <location>
        <begin position="399"/>
        <end position="408"/>
    </location>
</feature>
<keyword evidence="5 11" id="KW-0863">Zinc-finger</keyword>
<evidence type="ECO:0000256" key="10">
    <source>
        <dbReference type="ARBA" id="ARBA00023242"/>
    </source>
</evidence>
<feature type="domain" description="C2H2-type" evidence="13">
    <location>
        <begin position="440"/>
        <end position="467"/>
    </location>
</feature>
<organism evidence="14 15">
    <name type="scientific">Lates calcarifer</name>
    <name type="common">Barramundi</name>
    <name type="synonym">Holocentrus calcarifer</name>
    <dbReference type="NCBI Taxonomy" id="8187"/>
    <lineage>
        <taxon>Eukaryota</taxon>
        <taxon>Metazoa</taxon>
        <taxon>Chordata</taxon>
        <taxon>Craniata</taxon>
        <taxon>Vertebrata</taxon>
        <taxon>Euteleostomi</taxon>
        <taxon>Actinopterygii</taxon>
        <taxon>Neopterygii</taxon>
        <taxon>Teleostei</taxon>
        <taxon>Neoteleostei</taxon>
        <taxon>Acanthomorphata</taxon>
        <taxon>Carangaria</taxon>
        <taxon>Carangaria incertae sedis</taxon>
        <taxon>Centropomidae</taxon>
        <taxon>Lates</taxon>
    </lineage>
</organism>
<dbReference type="Gene3D" id="3.30.160.60">
    <property type="entry name" value="Classic Zinc Finger"/>
    <property type="match status" value="5"/>
</dbReference>
<accession>A0AAJ8B3F6</accession>
<evidence type="ECO:0000259" key="13">
    <source>
        <dbReference type="PROSITE" id="PS50157"/>
    </source>
</evidence>
<dbReference type="GO" id="GO:0008270">
    <property type="term" value="F:zinc ion binding"/>
    <property type="evidence" value="ECO:0007669"/>
    <property type="project" value="UniProtKB-KW"/>
</dbReference>
<feature type="domain" description="C2H2-type" evidence="13">
    <location>
        <begin position="373"/>
        <end position="400"/>
    </location>
</feature>
<evidence type="ECO:0000256" key="9">
    <source>
        <dbReference type="ARBA" id="ARBA00023163"/>
    </source>
</evidence>
<dbReference type="GeneID" id="108889899"/>
<dbReference type="Pfam" id="PF00096">
    <property type="entry name" value="zf-C2H2"/>
    <property type="match status" value="3"/>
</dbReference>
<keyword evidence="8" id="KW-0238">DNA-binding</keyword>
<dbReference type="Proteomes" id="UP000694890">
    <property type="component" value="Linkage group LG3"/>
</dbReference>
<dbReference type="GO" id="GO:0010468">
    <property type="term" value="P:regulation of gene expression"/>
    <property type="evidence" value="ECO:0007669"/>
    <property type="project" value="TreeGrafter"/>
</dbReference>
<dbReference type="FunFam" id="3.30.160.60:FF:000688">
    <property type="entry name" value="zinc finger protein 197 isoform X1"/>
    <property type="match status" value="1"/>
</dbReference>
<proteinExistence type="inferred from homology"/>
<dbReference type="PANTHER" id="PTHR16515:SF61">
    <property type="entry name" value="NOVEL ZINC FINGER PROTEIN"/>
    <property type="match status" value="1"/>
</dbReference>
<evidence type="ECO:0000256" key="7">
    <source>
        <dbReference type="ARBA" id="ARBA00023015"/>
    </source>
</evidence>
<sequence>MSSSQRQVIDFLCFPVTRSTVQQVELDLRVKQKKAAEPVTVTFRFSCKMSQIGDLRVLVRRRLAAAAEEICGVLDLAVGGLEEEVRRQRRLLDTVLNPEIRLQRADVEQLLRKEEVPPEQQEWSPSLDQEDPEPPHIKEEQEEVWSSQEGEQLQGLEEADITKFTFTPVPVKSEDDEEKPQSSEPHQSQTEENREDCGGPGPGRNPGLDPHLQPQTEDSDFRKPLSCLKCLKHDVSQSDPTCGTDRKQVSLNQQTGREENQDPEPPCIKEEQEEIQLFKQAEITKFAPMKTEEHREDCGGPEMAKNLGPYTHVQPKTEDQKETREPWSGLNPLMDDEVPASEKVFTCCDCGKMFSHKRLLLSHMTCHTGEKLFSCSVCGKRFTHRVSLKQHMTQHNRQRPAETSQPSEAETFDCSECGRRFSRKDTLQGHMVTHTGERPFRCSECGKTFGRKTNLTAHMRIHTGEKRFGCTICRKSFTWQHQLKNHQCVGRSADSGGSRPAMGPVLMPRPQTDGLVLLVYI</sequence>
<feature type="domain" description="C2H2-type" evidence="13">
    <location>
        <begin position="345"/>
        <end position="372"/>
    </location>
</feature>
<dbReference type="GO" id="GO:0005634">
    <property type="term" value="C:nucleus"/>
    <property type="evidence" value="ECO:0007669"/>
    <property type="project" value="UniProtKB-SubCell"/>
</dbReference>
<dbReference type="InterPro" id="IPR050331">
    <property type="entry name" value="Zinc_finger"/>
</dbReference>
<keyword evidence="9" id="KW-0804">Transcription</keyword>
<evidence type="ECO:0000256" key="3">
    <source>
        <dbReference type="ARBA" id="ARBA00022723"/>
    </source>
</evidence>
<dbReference type="PROSITE" id="PS50157">
    <property type="entry name" value="ZINC_FINGER_C2H2_2"/>
    <property type="match status" value="5"/>
</dbReference>
<dbReference type="GO" id="GO:0003677">
    <property type="term" value="F:DNA binding"/>
    <property type="evidence" value="ECO:0007669"/>
    <property type="project" value="UniProtKB-KW"/>
</dbReference>
<dbReference type="RefSeq" id="XP_050925682.1">
    <property type="nucleotide sequence ID" value="XM_051069725.1"/>
</dbReference>
<feature type="domain" description="C2H2-type" evidence="13">
    <location>
        <begin position="468"/>
        <end position="500"/>
    </location>
</feature>
<feature type="compositionally biased region" description="Basic and acidic residues" evidence="12">
    <location>
        <begin position="315"/>
        <end position="325"/>
    </location>
</feature>
<dbReference type="PROSITE" id="PS00028">
    <property type="entry name" value="ZINC_FINGER_C2H2_1"/>
    <property type="match status" value="4"/>
</dbReference>
<evidence type="ECO:0000313" key="14">
    <source>
        <dbReference type="Proteomes" id="UP000694890"/>
    </source>
</evidence>
<dbReference type="SUPFAM" id="SSF57667">
    <property type="entry name" value="beta-beta-alpha zinc fingers"/>
    <property type="match status" value="3"/>
</dbReference>
<keyword evidence="7" id="KW-0805">Transcription regulation</keyword>
<evidence type="ECO:0000256" key="5">
    <source>
        <dbReference type="ARBA" id="ARBA00022771"/>
    </source>
</evidence>
<gene>
    <name evidence="15" type="primary">LOC108889899</name>
</gene>
<dbReference type="FunFam" id="3.30.160.60:FF:001480">
    <property type="entry name" value="Si:cabz01071911.3"/>
    <property type="match status" value="1"/>
</dbReference>